<proteinExistence type="predicted"/>
<accession>A0A8S3ZQY9</accession>
<dbReference type="AlphaFoldDB" id="A0A8S3ZQY9"/>
<dbReference type="EMBL" id="CAJHNH020003974">
    <property type="protein sequence ID" value="CAG5130338.1"/>
    <property type="molecule type" value="Genomic_DNA"/>
</dbReference>
<evidence type="ECO:0000313" key="2">
    <source>
        <dbReference type="Proteomes" id="UP000678393"/>
    </source>
</evidence>
<gene>
    <name evidence="1" type="ORF">CUNI_LOCUS15896</name>
</gene>
<feature type="non-terminal residue" evidence="1">
    <location>
        <position position="56"/>
    </location>
</feature>
<keyword evidence="2" id="KW-1185">Reference proteome</keyword>
<protein>
    <submittedName>
        <fullName evidence="1">Uncharacterized protein</fullName>
    </submittedName>
</protein>
<comment type="caution">
    <text evidence="1">The sequence shown here is derived from an EMBL/GenBank/DDBJ whole genome shotgun (WGS) entry which is preliminary data.</text>
</comment>
<name>A0A8S3ZQY9_9EUPU</name>
<sequence length="56" mass="6303">MIVDIHISTNKNKQAVNNNKNRFCKTLLLDLCPNRQIKPAHNLSIMKADISTSLPS</sequence>
<dbReference type="Proteomes" id="UP000678393">
    <property type="component" value="Unassembled WGS sequence"/>
</dbReference>
<evidence type="ECO:0000313" key="1">
    <source>
        <dbReference type="EMBL" id="CAG5130338.1"/>
    </source>
</evidence>
<organism evidence="1 2">
    <name type="scientific">Candidula unifasciata</name>
    <dbReference type="NCBI Taxonomy" id="100452"/>
    <lineage>
        <taxon>Eukaryota</taxon>
        <taxon>Metazoa</taxon>
        <taxon>Spiralia</taxon>
        <taxon>Lophotrochozoa</taxon>
        <taxon>Mollusca</taxon>
        <taxon>Gastropoda</taxon>
        <taxon>Heterobranchia</taxon>
        <taxon>Euthyneura</taxon>
        <taxon>Panpulmonata</taxon>
        <taxon>Eupulmonata</taxon>
        <taxon>Stylommatophora</taxon>
        <taxon>Helicina</taxon>
        <taxon>Helicoidea</taxon>
        <taxon>Geomitridae</taxon>
        <taxon>Candidula</taxon>
    </lineage>
</organism>
<reference evidence="1" key="1">
    <citation type="submission" date="2021-04" db="EMBL/GenBank/DDBJ databases">
        <authorList>
            <consortium name="Molecular Ecology Group"/>
        </authorList>
    </citation>
    <scope>NUCLEOTIDE SEQUENCE</scope>
</reference>